<feature type="domain" description="NADH:quinone oxidoreductase/Mrp antiporter transmembrane" evidence="10">
    <location>
        <begin position="130"/>
        <end position="353"/>
    </location>
</feature>
<reference evidence="12 13" key="1">
    <citation type="submission" date="2019-03" db="EMBL/GenBank/DDBJ databases">
        <title>Genomic Encyclopedia of Type Strains, Phase IV (KMG-IV): sequencing the most valuable type-strain genomes for metagenomic binning, comparative biology and taxonomic classification.</title>
        <authorList>
            <person name="Goeker M."/>
        </authorList>
    </citation>
    <scope>NUCLEOTIDE SEQUENCE [LARGE SCALE GENOMIC DNA]</scope>
    <source>
        <strain evidence="12 13">DSM 2132</strain>
    </source>
</reference>
<dbReference type="Proteomes" id="UP000295399">
    <property type="component" value="Unassembled WGS sequence"/>
</dbReference>
<dbReference type="Pfam" id="PF00361">
    <property type="entry name" value="Proton_antipo_M"/>
    <property type="match status" value="1"/>
</dbReference>
<dbReference type="GO" id="GO:0003954">
    <property type="term" value="F:NADH dehydrogenase activity"/>
    <property type="evidence" value="ECO:0007669"/>
    <property type="project" value="TreeGrafter"/>
</dbReference>
<feature type="transmembrane region" description="Helical" evidence="7">
    <location>
        <begin position="310"/>
        <end position="335"/>
    </location>
</feature>
<evidence type="ECO:0000256" key="1">
    <source>
        <dbReference type="ARBA" id="ARBA00004127"/>
    </source>
</evidence>
<evidence type="ECO:0000256" key="4">
    <source>
        <dbReference type="ARBA" id="ARBA00022692"/>
    </source>
</evidence>
<proteinExistence type="inferred from homology"/>
<dbReference type="GO" id="GO:0042773">
    <property type="term" value="P:ATP synthesis coupled electron transport"/>
    <property type="evidence" value="ECO:0007669"/>
    <property type="project" value="InterPro"/>
</dbReference>
<comment type="function">
    <text evidence="7">Part of an energy-coupled inorganic carbon pump.</text>
</comment>
<feature type="transmembrane region" description="Helical" evidence="7">
    <location>
        <begin position="176"/>
        <end position="198"/>
    </location>
</feature>
<keyword evidence="6 7" id="KW-0472">Membrane</keyword>
<dbReference type="GO" id="GO:0012505">
    <property type="term" value="C:endomembrane system"/>
    <property type="evidence" value="ECO:0007669"/>
    <property type="project" value="UniProtKB-SubCell"/>
</dbReference>
<feature type="transmembrane region" description="Helical" evidence="7">
    <location>
        <begin position="111"/>
        <end position="131"/>
    </location>
</feature>
<dbReference type="GO" id="GO:0005886">
    <property type="term" value="C:plasma membrane"/>
    <property type="evidence" value="ECO:0007669"/>
    <property type="project" value="UniProtKB-SubCell"/>
</dbReference>
<feature type="compositionally biased region" description="Polar residues" evidence="9">
    <location>
        <begin position="543"/>
        <end position="557"/>
    </location>
</feature>
<evidence type="ECO:0000256" key="7">
    <source>
        <dbReference type="HAMAP-Rule" id="MF_00862"/>
    </source>
</evidence>
<gene>
    <name evidence="7" type="primary">dabB</name>
    <name evidence="12" type="ORF">EV659_1036</name>
</gene>
<dbReference type="Pfam" id="PF00662">
    <property type="entry name" value="Proton_antipo_N"/>
    <property type="match status" value="1"/>
</dbReference>
<comment type="subcellular location">
    <subcellularLocation>
        <location evidence="7">Cell membrane</location>
        <topology evidence="7">Multi-pass membrane protein</topology>
    </subcellularLocation>
    <subcellularLocation>
        <location evidence="1">Endomembrane system</location>
        <topology evidence="1">Multi-pass membrane protein</topology>
    </subcellularLocation>
    <subcellularLocation>
        <location evidence="8">Membrane</location>
        <topology evidence="8">Multi-pass membrane protein</topology>
    </subcellularLocation>
</comment>
<dbReference type="InterPro" id="IPR001516">
    <property type="entry name" value="Proton_antipo_N"/>
</dbReference>
<feature type="compositionally biased region" description="Low complexity" evidence="9">
    <location>
        <begin position="530"/>
        <end position="540"/>
    </location>
</feature>
<feature type="domain" description="NADH-Ubiquinone oxidoreductase (complex I) chain 5 N-terminal" evidence="11">
    <location>
        <begin position="74"/>
        <end position="114"/>
    </location>
</feature>
<dbReference type="InterPro" id="IPR001750">
    <property type="entry name" value="ND/Mrp_TM"/>
</dbReference>
<keyword evidence="5 7" id="KW-1133">Transmembrane helix</keyword>
<organism evidence="12 13">
    <name type="scientific">Rhodothalassium salexigens DSM 2132</name>
    <dbReference type="NCBI Taxonomy" id="1188247"/>
    <lineage>
        <taxon>Bacteria</taxon>
        <taxon>Pseudomonadati</taxon>
        <taxon>Pseudomonadota</taxon>
        <taxon>Alphaproteobacteria</taxon>
        <taxon>Rhodothalassiales</taxon>
        <taxon>Rhodothalassiaceae</taxon>
        <taxon>Rhodothalassium</taxon>
    </lineage>
</organism>
<protein>
    <recommendedName>
        <fullName evidence="7">Probable inorganic carbon transporter subunit DabB</fullName>
    </recommendedName>
</protein>
<dbReference type="OrthoDB" id="9811798at2"/>
<dbReference type="InterPro" id="IPR046396">
    <property type="entry name" value="Transporter_DabB"/>
</dbReference>
<comment type="subunit">
    <text evidence="7">Forms a complex with DabA.</text>
</comment>
<dbReference type="GO" id="GO:0015990">
    <property type="term" value="P:electron transport coupled proton transport"/>
    <property type="evidence" value="ECO:0007669"/>
    <property type="project" value="TreeGrafter"/>
</dbReference>
<evidence type="ECO:0000259" key="11">
    <source>
        <dbReference type="Pfam" id="PF00662"/>
    </source>
</evidence>
<evidence type="ECO:0000256" key="2">
    <source>
        <dbReference type="ARBA" id="ARBA00022448"/>
    </source>
</evidence>
<feature type="transmembrane region" description="Helical" evidence="7">
    <location>
        <begin position="370"/>
        <end position="391"/>
    </location>
</feature>
<dbReference type="InterPro" id="IPR003945">
    <property type="entry name" value="NU5C-like"/>
</dbReference>
<dbReference type="PRINTS" id="PR01434">
    <property type="entry name" value="NADHDHGNASE5"/>
</dbReference>
<evidence type="ECO:0000256" key="5">
    <source>
        <dbReference type="ARBA" id="ARBA00022989"/>
    </source>
</evidence>
<feature type="transmembrane region" description="Helical" evidence="7">
    <location>
        <begin position="426"/>
        <end position="444"/>
    </location>
</feature>
<evidence type="ECO:0000256" key="9">
    <source>
        <dbReference type="SAM" id="MobiDB-lite"/>
    </source>
</evidence>
<dbReference type="AlphaFoldDB" id="A0A4R2PPL3"/>
<feature type="transmembrane region" description="Helical" evidence="7">
    <location>
        <begin position="210"/>
        <end position="227"/>
    </location>
</feature>
<evidence type="ECO:0000313" key="12">
    <source>
        <dbReference type="EMBL" id="TCP36121.1"/>
    </source>
</evidence>
<evidence type="ECO:0000256" key="3">
    <source>
        <dbReference type="ARBA" id="ARBA00022475"/>
    </source>
</evidence>
<feature type="transmembrane region" description="Helical" evidence="7">
    <location>
        <begin position="37"/>
        <end position="60"/>
    </location>
</feature>
<keyword evidence="2 7" id="KW-0813">Transport</keyword>
<feature type="transmembrane region" description="Helical" evidence="7">
    <location>
        <begin position="397"/>
        <end position="414"/>
    </location>
</feature>
<dbReference type="GO" id="GO:0008137">
    <property type="term" value="F:NADH dehydrogenase (ubiquinone) activity"/>
    <property type="evidence" value="ECO:0007669"/>
    <property type="project" value="InterPro"/>
</dbReference>
<accession>A0A4R2PPL3</accession>
<feature type="transmembrane region" description="Helical" evidence="7">
    <location>
        <begin position="6"/>
        <end position="25"/>
    </location>
</feature>
<evidence type="ECO:0000259" key="10">
    <source>
        <dbReference type="Pfam" id="PF00361"/>
    </source>
</evidence>
<evidence type="ECO:0000256" key="6">
    <source>
        <dbReference type="ARBA" id="ARBA00023136"/>
    </source>
</evidence>
<dbReference type="PANTHER" id="PTHR42829">
    <property type="entry name" value="NADH-UBIQUINONE OXIDOREDUCTASE CHAIN 5"/>
    <property type="match status" value="1"/>
</dbReference>
<sequence length="557" mass="56411">MSAFLAAFYPVAALLLALAAGVSLVDPGRRPRLVLTAARVATLGALALSVVAGLGLIVGGPATGALIGVGGVGLSPRLDPLSAIMACLVSFVGVIVTEFSRNYMDGDARHGRFMGALCLTLAAVLLLVTAGNLWHLVAAWIATSLTLHRLLVFYADRPIAVVAARKKFLAARAGDAALILAALLLARAFGTADLAGIAEAASAAAAAGSAPWGVALAAGLIVIAAVLKSAQFPTHGWLLEVMETPTPVSALLHAGIVNAGGFLVVRFADVMVLSLGAMTVLAVIGAVTALFGCIAMLTQPSVKVSLAYSTVAQMGFMLLQCGLGAFSAAVLHIVAHSLYKAHAFLSAGSVVETVRRSMPRPGPYGAHPAAFVAALTLSLGLFLVIATVAGLTPETEPAILLFGAILVMGLTHLVSQGLTGKPGREVVVRTVTTSGALALVYVGLQLGAHLLLDAMLPRPVEPTLAMQAVMAVVGGAFALVTLAQALGPRLAPGQGRWLYLLAAQGAYANAYVNRRIGALRQAPARAHAADAASASATPGAVPTVSSHAPSAQSPLQS</sequence>
<feature type="transmembrane region" description="Helical" evidence="7">
    <location>
        <begin position="80"/>
        <end position="99"/>
    </location>
</feature>
<comment type="caution">
    <text evidence="12">The sequence shown here is derived from an EMBL/GenBank/DDBJ whole genome shotgun (WGS) entry which is preliminary data.</text>
</comment>
<keyword evidence="3 7" id="KW-1003">Cell membrane</keyword>
<feature type="transmembrane region" description="Helical" evidence="7">
    <location>
        <begin position="137"/>
        <end position="155"/>
    </location>
</feature>
<evidence type="ECO:0000256" key="8">
    <source>
        <dbReference type="RuleBase" id="RU000320"/>
    </source>
</evidence>
<dbReference type="RefSeq" id="WP_132707693.1">
    <property type="nucleotide sequence ID" value="NZ_JACIGF010000003.1"/>
</dbReference>
<evidence type="ECO:0000313" key="13">
    <source>
        <dbReference type="Proteomes" id="UP000295399"/>
    </source>
</evidence>
<feature type="transmembrane region" description="Helical" evidence="7">
    <location>
        <begin position="248"/>
        <end position="268"/>
    </location>
</feature>
<keyword evidence="13" id="KW-1185">Reference proteome</keyword>
<dbReference type="InParanoid" id="A0A4R2PPL3"/>
<keyword evidence="4 7" id="KW-0812">Transmembrane</keyword>
<dbReference type="HAMAP" id="MF_00862">
    <property type="entry name" value="DabB"/>
    <property type="match status" value="1"/>
</dbReference>
<dbReference type="EMBL" id="SLXO01000003">
    <property type="protein sequence ID" value="TCP36121.1"/>
    <property type="molecule type" value="Genomic_DNA"/>
</dbReference>
<feature type="region of interest" description="Disordered" evidence="9">
    <location>
        <begin position="530"/>
        <end position="557"/>
    </location>
</feature>
<feature type="transmembrane region" description="Helical" evidence="7">
    <location>
        <begin position="464"/>
        <end position="486"/>
    </location>
</feature>
<feature type="transmembrane region" description="Helical" evidence="7">
    <location>
        <begin position="274"/>
        <end position="298"/>
    </location>
</feature>
<dbReference type="PANTHER" id="PTHR42829:SF1">
    <property type="entry name" value="INORGANIC CARBON TRANSPORTER SUBUNIT DABB-RELATED"/>
    <property type="match status" value="1"/>
</dbReference>
<comment type="similarity">
    <text evidence="7">Belongs to the inorganic carbon transporter (TC 9.A.2) DabB family.</text>
</comment>
<name>A0A4R2PPL3_RHOSA</name>